<name>X1Q635_9ZZZZ</name>
<keyword evidence="1" id="KW-0472">Membrane</keyword>
<feature type="transmembrane region" description="Helical" evidence="1">
    <location>
        <begin position="38"/>
        <end position="57"/>
    </location>
</feature>
<evidence type="ECO:0000313" key="2">
    <source>
        <dbReference type="EMBL" id="GAI46515.1"/>
    </source>
</evidence>
<keyword evidence="1" id="KW-1133">Transmembrane helix</keyword>
<dbReference type="AlphaFoldDB" id="X1Q635"/>
<proteinExistence type="predicted"/>
<accession>X1Q635</accession>
<gene>
    <name evidence="2" type="ORF">S06H3_39968</name>
</gene>
<keyword evidence="1" id="KW-0812">Transmembrane</keyword>
<reference evidence="2" key="1">
    <citation type="journal article" date="2014" name="Front. Microbiol.">
        <title>High frequency of phylogenetically diverse reductive dehalogenase-homologous genes in deep subseafloor sedimentary metagenomes.</title>
        <authorList>
            <person name="Kawai M."/>
            <person name="Futagami T."/>
            <person name="Toyoda A."/>
            <person name="Takaki Y."/>
            <person name="Nishi S."/>
            <person name="Hori S."/>
            <person name="Arai W."/>
            <person name="Tsubouchi T."/>
            <person name="Morono Y."/>
            <person name="Uchiyama I."/>
            <person name="Ito T."/>
            <person name="Fujiyama A."/>
            <person name="Inagaki F."/>
            <person name="Takami H."/>
        </authorList>
    </citation>
    <scope>NUCLEOTIDE SEQUENCE</scope>
    <source>
        <strain evidence="2">Expedition CK06-06</strain>
    </source>
</reference>
<dbReference type="EMBL" id="BARV01024493">
    <property type="protein sequence ID" value="GAI46515.1"/>
    <property type="molecule type" value="Genomic_DNA"/>
</dbReference>
<protein>
    <submittedName>
        <fullName evidence="2">Uncharacterized protein</fullName>
    </submittedName>
</protein>
<organism evidence="2">
    <name type="scientific">marine sediment metagenome</name>
    <dbReference type="NCBI Taxonomy" id="412755"/>
    <lineage>
        <taxon>unclassified sequences</taxon>
        <taxon>metagenomes</taxon>
        <taxon>ecological metagenomes</taxon>
    </lineage>
</organism>
<evidence type="ECO:0000256" key="1">
    <source>
        <dbReference type="SAM" id="Phobius"/>
    </source>
</evidence>
<comment type="caution">
    <text evidence="2">The sequence shown here is derived from an EMBL/GenBank/DDBJ whole genome shotgun (WGS) entry which is preliminary data.</text>
</comment>
<sequence length="87" mass="10235">MKRKYRLTIEIIGFLIILLLGISIIQDIILLIFKEVNIILLFIIRLVSALVLIYIMVKFTNFGRDINNFLKESSVKAENKIKKRKKK</sequence>
<feature type="transmembrane region" description="Helical" evidence="1">
    <location>
        <begin position="12"/>
        <end position="32"/>
    </location>
</feature>